<dbReference type="AlphaFoldDB" id="D6U2T8"/>
<dbReference type="EMBL" id="ADVG01000004">
    <property type="protein sequence ID" value="EFH82843.1"/>
    <property type="molecule type" value="Genomic_DNA"/>
</dbReference>
<proteinExistence type="predicted"/>
<comment type="caution">
    <text evidence="1">The sequence shown here is derived from an EMBL/GenBank/DDBJ whole genome shotgun (WGS) entry which is preliminary data.</text>
</comment>
<dbReference type="Proteomes" id="UP000004508">
    <property type="component" value="Unassembled WGS sequence"/>
</dbReference>
<protein>
    <submittedName>
        <fullName evidence="1">Uncharacterized protein</fullName>
    </submittedName>
</protein>
<gene>
    <name evidence="1" type="ORF">Krac_3701</name>
</gene>
<accession>D6U2T8</accession>
<keyword evidence="2" id="KW-1185">Reference proteome</keyword>
<organism evidence="1 2">
    <name type="scientific">Ktedonobacter racemifer DSM 44963</name>
    <dbReference type="NCBI Taxonomy" id="485913"/>
    <lineage>
        <taxon>Bacteria</taxon>
        <taxon>Bacillati</taxon>
        <taxon>Chloroflexota</taxon>
        <taxon>Ktedonobacteria</taxon>
        <taxon>Ktedonobacterales</taxon>
        <taxon>Ktedonobacteraceae</taxon>
        <taxon>Ktedonobacter</taxon>
    </lineage>
</organism>
<evidence type="ECO:0000313" key="2">
    <source>
        <dbReference type="Proteomes" id="UP000004508"/>
    </source>
</evidence>
<reference evidence="1 2" key="1">
    <citation type="journal article" date="2011" name="Stand. Genomic Sci.">
        <title>Non-contiguous finished genome sequence and contextual data of the filamentous soil bacterium Ktedonobacter racemifer type strain (SOSP1-21).</title>
        <authorList>
            <person name="Chang Y.J."/>
            <person name="Land M."/>
            <person name="Hauser L."/>
            <person name="Chertkov O."/>
            <person name="Del Rio T.G."/>
            <person name="Nolan M."/>
            <person name="Copeland A."/>
            <person name="Tice H."/>
            <person name="Cheng J.F."/>
            <person name="Lucas S."/>
            <person name="Han C."/>
            <person name="Goodwin L."/>
            <person name="Pitluck S."/>
            <person name="Ivanova N."/>
            <person name="Ovchinikova G."/>
            <person name="Pati A."/>
            <person name="Chen A."/>
            <person name="Palaniappan K."/>
            <person name="Mavromatis K."/>
            <person name="Liolios K."/>
            <person name="Brettin T."/>
            <person name="Fiebig A."/>
            <person name="Rohde M."/>
            <person name="Abt B."/>
            <person name="Goker M."/>
            <person name="Detter J.C."/>
            <person name="Woyke T."/>
            <person name="Bristow J."/>
            <person name="Eisen J.A."/>
            <person name="Markowitz V."/>
            <person name="Hugenholtz P."/>
            <person name="Kyrpides N.C."/>
            <person name="Klenk H.P."/>
            <person name="Lapidus A."/>
        </authorList>
    </citation>
    <scope>NUCLEOTIDE SEQUENCE [LARGE SCALE GENOMIC DNA]</scope>
    <source>
        <strain evidence="2">DSM 44963</strain>
    </source>
</reference>
<sequence>MKQQQRTMWESYARIRFPTFIGAETRERGPFICVDCGLIAFSVCLLALKCHFDEATGLRATLRWFLLIHFCQIMC</sequence>
<evidence type="ECO:0000313" key="1">
    <source>
        <dbReference type="EMBL" id="EFH82843.1"/>
    </source>
</evidence>
<dbReference type="InParanoid" id="D6U2T8"/>
<name>D6U2T8_KTERA</name>